<evidence type="ECO:0000256" key="1">
    <source>
        <dbReference type="SAM" id="MobiDB-lite"/>
    </source>
</evidence>
<proteinExistence type="predicted"/>
<dbReference type="EMBL" id="QJKJ01005754">
    <property type="protein sequence ID" value="RDX89151.1"/>
    <property type="molecule type" value="Genomic_DNA"/>
</dbReference>
<dbReference type="Proteomes" id="UP000257109">
    <property type="component" value="Unassembled WGS sequence"/>
</dbReference>
<name>A0A371GF29_MUCPR</name>
<feature type="region of interest" description="Disordered" evidence="1">
    <location>
        <begin position="129"/>
        <end position="153"/>
    </location>
</feature>
<feature type="non-terminal residue" evidence="2">
    <location>
        <position position="1"/>
    </location>
</feature>
<reference evidence="2" key="1">
    <citation type="submission" date="2018-05" db="EMBL/GenBank/DDBJ databases">
        <title>Draft genome of Mucuna pruriens seed.</title>
        <authorList>
            <person name="Nnadi N.E."/>
            <person name="Vos R."/>
            <person name="Hasami M.H."/>
            <person name="Devisetty U.K."/>
            <person name="Aguiy J.C."/>
        </authorList>
    </citation>
    <scope>NUCLEOTIDE SEQUENCE [LARGE SCALE GENOMIC DNA]</scope>
    <source>
        <strain evidence="2">JCA_2017</strain>
    </source>
</reference>
<dbReference type="AlphaFoldDB" id="A0A371GF29"/>
<sequence>MIEFFDACHINMWDIMGNDNYIPINKKGAKIPISSWNEEQKTRCLLNSRARNLLMCALTKIEYKKAHSCKSLKEMWDTLTLAYKTKKDLTFKAFKAEESYEDTSDKDCSNEDELSFIFKKIHSMWKQKRGSRWKNNNKKHIKEGKDETLTRKKEEEKKKPFIKRKKILMTNWEDLDLSSPEDEDEEANICFMTNTTSDNEVDEEKANFVINSRFRIATVSIVAFFQFSIRFHDCDLAEFWNIFQVSKGFWLHIPKI</sequence>
<organism evidence="2 3">
    <name type="scientific">Mucuna pruriens</name>
    <name type="common">Velvet bean</name>
    <name type="synonym">Dolichos pruriens</name>
    <dbReference type="NCBI Taxonomy" id="157652"/>
    <lineage>
        <taxon>Eukaryota</taxon>
        <taxon>Viridiplantae</taxon>
        <taxon>Streptophyta</taxon>
        <taxon>Embryophyta</taxon>
        <taxon>Tracheophyta</taxon>
        <taxon>Spermatophyta</taxon>
        <taxon>Magnoliopsida</taxon>
        <taxon>eudicotyledons</taxon>
        <taxon>Gunneridae</taxon>
        <taxon>Pentapetalae</taxon>
        <taxon>rosids</taxon>
        <taxon>fabids</taxon>
        <taxon>Fabales</taxon>
        <taxon>Fabaceae</taxon>
        <taxon>Papilionoideae</taxon>
        <taxon>50 kb inversion clade</taxon>
        <taxon>NPAAA clade</taxon>
        <taxon>indigoferoid/millettioid clade</taxon>
        <taxon>Phaseoleae</taxon>
        <taxon>Mucuna</taxon>
    </lineage>
</organism>
<dbReference type="OrthoDB" id="1418274at2759"/>
<keyword evidence="3" id="KW-1185">Reference proteome</keyword>
<evidence type="ECO:0000313" key="3">
    <source>
        <dbReference type="Proteomes" id="UP000257109"/>
    </source>
</evidence>
<feature type="compositionally biased region" description="Basic residues" evidence="1">
    <location>
        <begin position="129"/>
        <end position="142"/>
    </location>
</feature>
<accession>A0A371GF29</accession>
<comment type="caution">
    <text evidence="2">The sequence shown here is derived from an EMBL/GenBank/DDBJ whole genome shotgun (WGS) entry which is preliminary data.</text>
</comment>
<protein>
    <submittedName>
        <fullName evidence="2">Uncharacterized protein</fullName>
    </submittedName>
</protein>
<gene>
    <name evidence="2" type="ORF">CR513_29159</name>
</gene>
<feature type="compositionally biased region" description="Basic and acidic residues" evidence="1">
    <location>
        <begin position="143"/>
        <end position="153"/>
    </location>
</feature>
<evidence type="ECO:0000313" key="2">
    <source>
        <dbReference type="EMBL" id="RDX89151.1"/>
    </source>
</evidence>